<dbReference type="PANTHER" id="PTHR21485:SF6">
    <property type="entry name" value="N-ACYLNEURAMINATE CYTIDYLYLTRANSFERASE-RELATED"/>
    <property type="match status" value="1"/>
</dbReference>
<dbReference type="InterPro" id="IPR029044">
    <property type="entry name" value="Nucleotide-diphossugar_trans"/>
</dbReference>
<dbReference type="GO" id="GO:0008781">
    <property type="term" value="F:N-acylneuraminate cytidylyltransferase activity"/>
    <property type="evidence" value="ECO:0007669"/>
    <property type="project" value="TreeGrafter"/>
</dbReference>
<sequence length="224" mass="24796">MKVLGLIPARGGSKGIPRKNIKVIAGKPLIAWTIETALKSTLLAAVVVSTDDQEIGEAARRYGAKIPFVRPAELAQDDTPGVAPVLHALDALPEFDAVLLMQPTSPLRTTEDIDECIRFAEATDAGCVVSVTESGQHPQWMYRLDAEQRLQPLIAAKHVTRRQDLPPVYAANGALYFARREWLQRQRTFITTETLGYVMPIERSVDLDSALDWKLAELLLKERA</sequence>
<name>A0A975NN68_9BRAD</name>
<dbReference type="AlphaFoldDB" id="A0A975NN68"/>
<dbReference type="Pfam" id="PF02348">
    <property type="entry name" value="CTP_transf_3"/>
    <property type="match status" value="1"/>
</dbReference>
<dbReference type="InterPro" id="IPR003329">
    <property type="entry name" value="Cytidylyl_trans"/>
</dbReference>
<evidence type="ECO:0000313" key="2">
    <source>
        <dbReference type="Proteomes" id="UP000680805"/>
    </source>
</evidence>
<gene>
    <name evidence="1" type="ORF">KMZ68_19020</name>
</gene>
<dbReference type="InterPro" id="IPR050793">
    <property type="entry name" value="CMP-NeuNAc_synthase"/>
</dbReference>
<accession>A0A975NN68</accession>
<dbReference type="Gene3D" id="3.90.550.10">
    <property type="entry name" value="Spore Coat Polysaccharide Biosynthesis Protein SpsA, Chain A"/>
    <property type="match status" value="1"/>
</dbReference>
<evidence type="ECO:0000313" key="1">
    <source>
        <dbReference type="EMBL" id="QWG17059.1"/>
    </source>
</evidence>
<dbReference type="CDD" id="cd02513">
    <property type="entry name" value="CMP-NeuAc_Synthase"/>
    <property type="match status" value="1"/>
</dbReference>
<protein>
    <submittedName>
        <fullName evidence="1">Acylneuraminate cytidylyltransferase family protein</fullName>
    </submittedName>
</protein>
<dbReference type="Proteomes" id="UP000680805">
    <property type="component" value="Chromosome"/>
</dbReference>
<dbReference type="RefSeq" id="WP_215612716.1">
    <property type="nucleotide sequence ID" value="NZ_CP076135.1"/>
</dbReference>
<organism evidence="1 2">
    <name type="scientific">Bradyrhizobium sediminis</name>
    <dbReference type="NCBI Taxonomy" id="2840469"/>
    <lineage>
        <taxon>Bacteria</taxon>
        <taxon>Pseudomonadati</taxon>
        <taxon>Pseudomonadota</taxon>
        <taxon>Alphaproteobacteria</taxon>
        <taxon>Hyphomicrobiales</taxon>
        <taxon>Nitrobacteraceae</taxon>
        <taxon>Bradyrhizobium</taxon>
    </lineage>
</organism>
<keyword evidence="1" id="KW-0808">Transferase</keyword>
<reference evidence="1" key="1">
    <citation type="submission" date="2021-06" db="EMBL/GenBank/DDBJ databases">
        <title>Bradyrhizobium sp. S2-11-2 Genome sequencing.</title>
        <authorList>
            <person name="Jin L."/>
        </authorList>
    </citation>
    <scope>NUCLEOTIDE SEQUENCE</scope>
    <source>
        <strain evidence="1">S2-11-2</strain>
    </source>
</reference>
<dbReference type="SUPFAM" id="SSF53448">
    <property type="entry name" value="Nucleotide-diphospho-sugar transferases"/>
    <property type="match status" value="1"/>
</dbReference>
<keyword evidence="1" id="KW-0548">Nucleotidyltransferase</keyword>
<dbReference type="EMBL" id="CP076135">
    <property type="protein sequence ID" value="QWG17059.1"/>
    <property type="molecule type" value="Genomic_DNA"/>
</dbReference>
<dbReference type="KEGG" id="bsei:KMZ68_19020"/>
<proteinExistence type="predicted"/>
<dbReference type="PANTHER" id="PTHR21485">
    <property type="entry name" value="HAD SUPERFAMILY MEMBERS CMAS AND KDSC"/>
    <property type="match status" value="1"/>
</dbReference>